<evidence type="ECO:0000259" key="3">
    <source>
        <dbReference type="Pfam" id="PF18705"/>
    </source>
</evidence>
<keyword evidence="1" id="KW-0472">Membrane</keyword>
<keyword evidence="1" id="KW-0812">Transmembrane</keyword>
<dbReference type="Gene3D" id="2.60.40.1640">
    <property type="entry name" value="Conserved domain protein"/>
    <property type="match status" value="1"/>
</dbReference>
<feature type="domain" description="DUF5643" evidence="3">
    <location>
        <begin position="225"/>
        <end position="336"/>
    </location>
</feature>
<gene>
    <name evidence="4" type="ORF">QNH24_07070</name>
</gene>
<dbReference type="InterPro" id="IPR040680">
    <property type="entry name" value="DUF5643"/>
</dbReference>
<dbReference type="Proteomes" id="UP001178322">
    <property type="component" value="Chromosome"/>
</dbReference>
<keyword evidence="1" id="KW-1133">Transmembrane helix</keyword>
<feature type="transmembrane region" description="Helical" evidence="1">
    <location>
        <begin position="49"/>
        <end position="70"/>
    </location>
</feature>
<dbReference type="Pfam" id="PF18705">
    <property type="entry name" value="DUF5643"/>
    <property type="match status" value="1"/>
</dbReference>
<dbReference type="Gene3D" id="2.60.40.1630">
    <property type="entry name" value="bacillus anthracis domain"/>
    <property type="match status" value="1"/>
</dbReference>
<proteinExistence type="predicted"/>
<dbReference type="Pfam" id="PF13786">
    <property type="entry name" value="DUF4179"/>
    <property type="match status" value="1"/>
</dbReference>
<dbReference type="InterPro" id="IPR025436">
    <property type="entry name" value="DUF4179"/>
</dbReference>
<evidence type="ECO:0000313" key="4">
    <source>
        <dbReference type="EMBL" id="WHY52997.1"/>
    </source>
</evidence>
<evidence type="ECO:0000256" key="1">
    <source>
        <dbReference type="SAM" id="Phobius"/>
    </source>
</evidence>
<organism evidence="4 5">
    <name type="scientific">Lysinibacillus pakistanensis</name>
    <dbReference type="NCBI Taxonomy" id="759811"/>
    <lineage>
        <taxon>Bacteria</taxon>
        <taxon>Bacillati</taxon>
        <taxon>Bacillota</taxon>
        <taxon>Bacilli</taxon>
        <taxon>Bacillales</taxon>
        <taxon>Bacillaceae</taxon>
        <taxon>Lysinibacillus</taxon>
    </lineage>
</organism>
<protein>
    <submittedName>
        <fullName evidence="4">DUF4179 domain-containing protein</fullName>
    </submittedName>
</protein>
<reference evidence="4" key="1">
    <citation type="submission" date="2023-05" db="EMBL/GenBank/DDBJ databases">
        <title>Comparative genomics of Bacillaceae isolates and their secondary metabolite potential.</title>
        <authorList>
            <person name="Song L."/>
            <person name="Nielsen L.J."/>
            <person name="Mohite O."/>
            <person name="Xu X."/>
            <person name="Weber T."/>
            <person name="Kovacs A.T."/>
        </authorList>
    </citation>
    <scope>NUCLEOTIDE SEQUENCE</scope>
    <source>
        <strain evidence="4">LY1</strain>
    </source>
</reference>
<name>A0AAX3X006_9BACI</name>
<dbReference type="AlphaFoldDB" id="A0AAX3X006"/>
<evidence type="ECO:0000313" key="5">
    <source>
        <dbReference type="Proteomes" id="UP001178322"/>
    </source>
</evidence>
<accession>A0AAX3X006</accession>
<feature type="domain" description="DUF4179" evidence="2">
    <location>
        <begin position="45"/>
        <end position="136"/>
    </location>
</feature>
<sequence length="368" mass="42065">MKGIYKFFNDVQLDKKEFIELDVSDFEKAQVKKRLKQSLKKKKKRVKRWRQIAVAVLFMGLSGAIIGYTFPAHAGSIPIVKNIFQFIDGDRSFLYENYKEFSTAIELSEMSKGVEITINDALYDGETIFITYSLKSKKKLGDQLRIHDTSSSLKDADGMAWGSEIKRVDDYNYVGLLTVGNFGTNVGDTAYLVWNIDKILMEKSNTIINGHWRFAFSVEATSKYTQIVNKSSSLDGINVTIRQITHTPMSTIVYVRQQLDQHILDYWDNIDLDFTMTDDMGNNYDGLNHGGRGYPNDIRTGKTFGKVDERATTLKIMPHVRLMKSSVNDDEPIEEKNAFGETVVRNRAVEVEDFKEINLEPIVIELKE</sequence>
<dbReference type="EMBL" id="CP126101">
    <property type="protein sequence ID" value="WHY52997.1"/>
    <property type="molecule type" value="Genomic_DNA"/>
</dbReference>
<dbReference type="RefSeq" id="WP_283871376.1">
    <property type="nucleotide sequence ID" value="NZ_CP126101.1"/>
</dbReference>
<evidence type="ECO:0000259" key="2">
    <source>
        <dbReference type="Pfam" id="PF13786"/>
    </source>
</evidence>